<feature type="chain" id="PRO_5046199711" evidence="1">
    <location>
        <begin position="20"/>
        <end position="313"/>
    </location>
</feature>
<dbReference type="Pfam" id="PF14100">
    <property type="entry name" value="DUF6807"/>
    <property type="match status" value="1"/>
</dbReference>
<accession>A0ABT8VMX0</accession>
<sequence>MRFLYFLICLSLVTNNTFAQKIQLKIEKNAAYFIEENDSILVYQIAEKSINGKYTRNNYIHPLYSLEGKVLTEDFPKDHLHHRGIFWAWHQLYVGEKRLGDGWELENFHQEITDVKKLKDKRKAKSIKTTVLWKSNLYLDKHGKEKPVVKENTIITVYPKEHNYRQIDIEISIIALEPNIHIGGSEDAKGYGGFSPRIKLSKNTKFTGPQGTVIPKNLPVNSKGWIDISESFDDKNTSNGIAILCHPNNPGYPNPWILRTKKSMQNAVFPSPGATAIPLSQKKPITLRYRLLIHKGDETSINISQIYDRYNNQ</sequence>
<evidence type="ECO:0000313" key="3">
    <source>
        <dbReference type="Proteomes" id="UP001168642"/>
    </source>
</evidence>
<dbReference type="RefSeq" id="WP_302882572.1">
    <property type="nucleotide sequence ID" value="NZ_JAUMIT010000001.1"/>
</dbReference>
<protein>
    <submittedName>
        <fullName evidence="2">PmoA family protein</fullName>
    </submittedName>
</protein>
<dbReference type="InterPro" id="IPR029475">
    <property type="entry name" value="DUF6807"/>
</dbReference>
<gene>
    <name evidence="2" type="ORF">QVZ41_00355</name>
</gene>
<keyword evidence="1" id="KW-0732">Signal</keyword>
<evidence type="ECO:0000313" key="2">
    <source>
        <dbReference type="EMBL" id="MDO3693300.1"/>
    </source>
</evidence>
<comment type="caution">
    <text evidence="2">The sequence shown here is derived from an EMBL/GenBank/DDBJ whole genome shotgun (WGS) entry which is preliminary data.</text>
</comment>
<keyword evidence="3" id="KW-1185">Reference proteome</keyword>
<dbReference type="EMBL" id="JAUMIT010000001">
    <property type="protein sequence ID" value="MDO3693300.1"/>
    <property type="molecule type" value="Genomic_DNA"/>
</dbReference>
<proteinExistence type="predicted"/>
<organism evidence="2 3">
    <name type="scientific">Wenyingzhuangia gilva</name>
    <dbReference type="NCBI Taxonomy" id="3057677"/>
    <lineage>
        <taxon>Bacteria</taxon>
        <taxon>Pseudomonadati</taxon>
        <taxon>Bacteroidota</taxon>
        <taxon>Flavobacteriia</taxon>
        <taxon>Flavobacteriales</taxon>
        <taxon>Flavobacteriaceae</taxon>
        <taxon>Wenyingzhuangia</taxon>
    </lineage>
</organism>
<reference evidence="2" key="1">
    <citation type="submission" date="2023-07" db="EMBL/GenBank/DDBJ databases">
        <title>Wenyingzhuangia sp. chi5 genome sequencing and assembly.</title>
        <authorList>
            <person name="Park S."/>
        </authorList>
    </citation>
    <scope>NUCLEOTIDE SEQUENCE</scope>
    <source>
        <strain evidence="2">Chi5</strain>
    </source>
</reference>
<evidence type="ECO:0000256" key="1">
    <source>
        <dbReference type="SAM" id="SignalP"/>
    </source>
</evidence>
<dbReference type="Proteomes" id="UP001168642">
    <property type="component" value="Unassembled WGS sequence"/>
</dbReference>
<name>A0ABT8VMX0_9FLAO</name>
<feature type="signal peptide" evidence="1">
    <location>
        <begin position="1"/>
        <end position="19"/>
    </location>
</feature>